<protein>
    <submittedName>
        <fullName evidence="2">Uncharacterized protein</fullName>
    </submittedName>
</protein>
<keyword evidence="1" id="KW-1185">Reference proteome</keyword>
<dbReference type="WBParaSite" id="PgE319_g001_t01">
    <property type="protein sequence ID" value="PgE319_g001_t01"/>
    <property type="gene ID" value="PgE319_g001"/>
</dbReference>
<sequence>MSRSVSTIYEAGGRLRGDISPVKQSNLSSSGFCRVQDTNEAEQLGVVASGAQGIKMPSENIIGASSLIIDSSLNRVEAMLKNLCQNRIGELNVAKTTSRHREAPKSARGRPLPRRITKCRVEAIRSTKQKAVNEGLGEIVKVCEL</sequence>
<name>A0A915A7L9_PARUN</name>
<dbReference type="AlphaFoldDB" id="A0A915A7L9"/>
<evidence type="ECO:0000313" key="2">
    <source>
        <dbReference type="WBParaSite" id="PgE319_g001_t01"/>
    </source>
</evidence>
<organism evidence="1 2">
    <name type="scientific">Parascaris univalens</name>
    <name type="common">Nematode worm</name>
    <dbReference type="NCBI Taxonomy" id="6257"/>
    <lineage>
        <taxon>Eukaryota</taxon>
        <taxon>Metazoa</taxon>
        <taxon>Ecdysozoa</taxon>
        <taxon>Nematoda</taxon>
        <taxon>Chromadorea</taxon>
        <taxon>Rhabditida</taxon>
        <taxon>Spirurina</taxon>
        <taxon>Ascaridomorpha</taxon>
        <taxon>Ascaridoidea</taxon>
        <taxon>Ascarididae</taxon>
        <taxon>Parascaris</taxon>
    </lineage>
</organism>
<evidence type="ECO:0000313" key="1">
    <source>
        <dbReference type="Proteomes" id="UP000887569"/>
    </source>
</evidence>
<reference evidence="2" key="1">
    <citation type="submission" date="2022-11" db="UniProtKB">
        <authorList>
            <consortium name="WormBaseParasite"/>
        </authorList>
    </citation>
    <scope>IDENTIFICATION</scope>
</reference>
<accession>A0A915A7L9</accession>
<proteinExistence type="predicted"/>
<dbReference type="Proteomes" id="UP000887569">
    <property type="component" value="Unplaced"/>
</dbReference>